<evidence type="ECO:0000256" key="5">
    <source>
        <dbReference type="ARBA" id="ARBA00023239"/>
    </source>
</evidence>
<keyword evidence="1 7" id="KW-1003">Cell membrane</keyword>
<evidence type="ECO:0000256" key="6">
    <source>
        <dbReference type="ARBA" id="ARBA00023316"/>
    </source>
</evidence>
<feature type="transmembrane region" description="Helical" evidence="7">
    <location>
        <begin position="6"/>
        <end position="26"/>
    </location>
</feature>
<keyword evidence="6 7" id="KW-0961">Cell wall biogenesis/degradation</keyword>
<dbReference type="PANTHER" id="PTHR30518">
    <property type="entry name" value="ENDOLYTIC MUREIN TRANSGLYCOSYLASE"/>
    <property type="match status" value="1"/>
</dbReference>
<reference evidence="8 9" key="1">
    <citation type="submission" date="2017-06" db="EMBL/GenBank/DDBJ databases">
        <title>Description of Avrilella dinanensis gen. nov. sp. nov.</title>
        <authorList>
            <person name="Leyer C."/>
            <person name="Sassi M."/>
            <person name="Minet J."/>
            <person name="Kayal S."/>
            <person name="Cattoir V."/>
        </authorList>
    </citation>
    <scope>NUCLEOTIDE SEQUENCE [LARGE SCALE GENOMIC DNA]</scope>
    <source>
        <strain evidence="8 9">UR159</strain>
    </source>
</reference>
<keyword evidence="5 7" id="KW-0456">Lyase</keyword>
<sequence>MKIKNIVLYIAVILMFVLLGFGYVWYRKTFLPNTRFDTEEAYVYIPTNSNYEQVKLILTAYVDDMDSFDDLATQMGYTHEIFSGKFLLQKGMSNFQIYKSLRKNIPVRLVINNQENLTHFAAYLDDQLEPGAEEFIQAFTHQSFMDEYGFTRENVFTGFMPNTYEFYWNTTAIDVRNKIFKEYTKFWNEERLQQAEKLRLTPQEVMILASVVQKESAKVDERPKVAGVYLNRLQQGMLLQADPTVIYAKKLTMNDFDQIIKRVYYKDLAIDSPYNTYKYLGLPPGPIAMPDISSVNAVLNPEQHDYIYFCADPDQPGYHAFAKNPQEHSKNRAKYIAWLEENNIE</sequence>
<dbReference type="RefSeq" id="WP_100678418.1">
    <property type="nucleotide sequence ID" value="NZ_NIPO01000001.1"/>
</dbReference>
<evidence type="ECO:0000256" key="7">
    <source>
        <dbReference type="HAMAP-Rule" id="MF_02065"/>
    </source>
</evidence>
<dbReference type="GO" id="GO:0005886">
    <property type="term" value="C:plasma membrane"/>
    <property type="evidence" value="ECO:0007669"/>
    <property type="project" value="UniProtKB-SubCell"/>
</dbReference>
<dbReference type="Gene3D" id="3.30.160.60">
    <property type="entry name" value="Classic Zinc Finger"/>
    <property type="match status" value="1"/>
</dbReference>
<evidence type="ECO:0000256" key="4">
    <source>
        <dbReference type="ARBA" id="ARBA00023136"/>
    </source>
</evidence>
<dbReference type="EMBL" id="NIPO01000001">
    <property type="protein sequence ID" value="PJR04859.1"/>
    <property type="molecule type" value="Genomic_DNA"/>
</dbReference>
<dbReference type="GO" id="GO:0009252">
    <property type="term" value="P:peptidoglycan biosynthetic process"/>
    <property type="evidence" value="ECO:0007669"/>
    <property type="project" value="UniProtKB-UniRule"/>
</dbReference>
<dbReference type="PANTHER" id="PTHR30518:SF2">
    <property type="entry name" value="ENDOLYTIC MUREIN TRANSGLYCOSYLASE"/>
    <property type="match status" value="1"/>
</dbReference>
<dbReference type="OrthoDB" id="9814591at2"/>
<proteinExistence type="inferred from homology"/>
<dbReference type="EC" id="4.2.2.29" evidence="7"/>
<gene>
    <name evidence="7" type="primary">mltG</name>
    <name evidence="8" type="ORF">CDL10_10135</name>
</gene>
<dbReference type="Proteomes" id="UP000231960">
    <property type="component" value="Unassembled WGS sequence"/>
</dbReference>
<comment type="similarity">
    <text evidence="7">Belongs to the transglycosylase MltG family.</text>
</comment>
<evidence type="ECO:0000313" key="8">
    <source>
        <dbReference type="EMBL" id="PJR04859.1"/>
    </source>
</evidence>
<dbReference type="GO" id="GO:0008932">
    <property type="term" value="F:lytic endotransglycosylase activity"/>
    <property type="evidence" value="ECO:0007669"/>
    <property type="project" value="UniProtKB-UniRule"/>
</dbReference>
<dbReference type="InterPro" id="IPR003770">
    <property type="entry name" value="MLTG-like"/>
</dbReference>
<comment type="subcellular location">
    <subcellularLocation>
        <location evidence="7">Cell membrane</location>
        <topology evidence="7">Single-pass membrane protein</topology>
    </subcellularLocation>
</comment>
<dbReference type="HAMAP" id="MF_02065">
    <property type="entry name" value="MltG"/>
    <property type="match status" value="1"/>
</dbReference>
<dbReference type="CDD" id="cd08010">
    <property type="entry name" value="MltG_like"/>
    <property type="match status" value="1"/>
</dbReference>
<protein>
    <recommendedName>
        <fullName evidence="7">Endolytic murein transglycosylase</fullName>
        <ecNumber evidence="7">4.2.2.29</ecNumber>
    </recommendedName>
    <alternativeName>
        <fullName evidence="7">Peptidoglycan lytic transglycosylase</fullName>
    </alternativeName>
    <alternativeName>
        <fullName evidence="7">Peptidoglycan polymerization terminase</fullName>
    </alternativeName>
</protein>
<dbReference type="Pfam" id="PF02618">
    <property type="entry name" value="YceG"/>
    <property type="match status" value="1"/>
</dbReference>
<feature type="site" description="Important for catalytic activity" evidence="7">
    <location>
        <position position="215"/>
    </location>
</feature>
<organism evidence="8 9">
    <name type="scientific">Avrilella dinanensis</name>
    <dbReference type="NCBI Taxonomy" id="2008672"/>
    <lineage>
        <taxon>Bacteria</taxon>
        <taxon>Pseudomonadati</taxon>
        <taxon>Bacteroidota</taxon>
        <taxon>Flavobacteriia</taxon>
        <taxon>Flavobacteriales</taxon>
        <taxon>Flavobacteriaceae</taxon>
        <taxon>Avrilella</taxon>
    </lineage>
</organism>
<evidence type="ECO:0000256" key="2">
    <source>
        <dbReference type="ARBA" id="ARBA00022692"/>
    </source>
</evidence>
<accession>A0A2M9R7M3</accession>
<dbReference type="AlphaFoldDB" id="A0A2M9R7M3"/>
<comment type="caution">
    <text evidence="8">The sequence shown here is derived from an EMBL/GenBank/DDBJ whole genome shotgun (WGS) entry which is preliminary data.</text>
</comment>
<dbReference type="NCBIfam" id="TIGR00247">
    <property type="entry name" value="endolytic transglycosylase MltG"/>
    <property type="match status" value="1"/>
</dbReference>
<keyword evidence="9" id="KW-1185">Reference proteome</keyword>
<comment type="function">
    <text evidence="7">Functions as a peptidoglycan terminase that cleaves nascent peptidoglycan strands endolytically to terminate their elongation.</text>
</comment>
<evidence type="ECO:0000256" key="3">
    <source>
        <dbReference type="ARBA" id="ARBA00022989"/>
    </source>
</evidence>
<dbReference type="GO" id="GO:0071555">
    <property type="term" value="P:cell wall organization"/>
    <property type="evidence" value="ECO:0007669"/>
    <property type="project" value="UniProtKB-KW"/>
</dbReference>
<keyword evidence="4 7" id="KW-0472">Membrane</keyword>
<comment type="catalytic activity">
    <reaction evidence="7">
        <text>a peptidoglycan chain = a peptidoglycan chain with N-acetyl-1,6-anhydromuramyl-[peptide] at the reducing end + a peptidoglycan chain with N-acetylglucosamine at the non-reducing end.</text>
        <dbReference type="EC" id="4.2.2.29"/>
    </reaction>
</comment>
<keyword evidence="2 7" id="KW-0812">Transmembrane</keyword>
<evidence type="ECO:0000313" key="9">
    <source>
        <dbReference type="Proteomes" id="UP000231960"/>
    </source>
</evidence>
<evidence type="ECO:0000256" key="1">
    <source>
        <dbReference type="ARBA" id="ARBA00022475"/>
    </source>
</evidence>
<keyword evidence="3 7" id="KW-1133">Transmembrane helix</keyword>
<name>A0A2M9R7M3_9FLAO</name>